<dbReference type="Proteomes" id="UP000008144">
    <property type="component" value="Chromosome 12"/>
</dbReference>
<evidence type="ECO:0000256" key="1">
    <source>
        <dbReference type="ARBA" id="ARBA00004325"/>
    </source>
</evidence>
<evidence type="ECO:0000256" key="5">
    <source>
        <dbReference type="SAM" id="Phobius"/>
    </source>
</evidence>
<evidence type="ECO:0000256" key="3">
    <source>
        <dbReference type="ARBA" id="ARBA00022989"/>
    </source>
</evidence>
<dbReference type="InterPro" id="IPR007667">
    <property type="entry name" value="Hypoxia_induced_domain"/>
</dbReference>
<reference evidence="7" key="2">
    <citation type="journal article" date="2008" name="Genome Biol.">
        <title>Improved genome assembly and evidence-based global gene model set for the chordate Ciona intestinalis: new insight into intron and operon populations.</title>
        <authorList>
            <person name="Satou Y."/>
            <person name="Mineta K."/>
            <person name="Ogasawara M."/>
            <person name="Sasakura Y."/>
            <person name="Shoguchi E."/>
            <person name="Ueno K."/>
            <person name="Yamada L."/>
            <person name="Matsumoto J."/>
            <person name="Wasserscheid J."/>
            <person name="Dewar K."/>
            <person name="Wiley G.B."/>
            <person name="Macmil S.L."/>
            <person name="Roe B.A."/>
            <person name="Zeller R.W."/>
            <person name="Hastings K.E."/>
            <person name="Lemaire P."/>
            <person name="Lindquist E."/>
            <person name="Endo T."/>
            <person name="Hotta K."/>
            <person name="Inaba K."/>
        </authorList>
    </citation>
    <scope>NUCLEOTIDE SEQUENCE [LARGE SCALE GENOMIC DNA]</scope>
    <source>
        <strain evidence="7">wild type</strain>
    </source>
</reference>
<proteinExistence type="predicted"/>
<dbReference type="GO" id="GO:0097250">
    <property type="term" value="P:mitochondrial respirasome assembly"/>
    <property type="evidence" value="ECO:0000318"/>
    <property type="project" value="GO_Central"/>
</dbReference>
<keyword evidence="2 5" id="KW-0812">Transmembrane</keyword>
<dbReference type="PANTHER" id="PTHR12297">
    <property type="entry name" value="HYPOXIA-INDUCBILE GENE 1 HIG1 -RELATED"/>
    <property type="match status" value="1"/>
</dbReference>
<organism evidence="7 8">
    <name type="scientific">Ciona intestinalis</name>
    <name type="common">Transparent sea squirt</name>
    <name type="synonym">Ascidia intestinalis</name>
    <dbReference type="NCBI Taxonomy" id="7719"/>
    <lineage>
        <taxon>Eukaryota</taxon>
        <taxon>Metazoa</taxon>
        <taxon>Chordata</taxon>
        <taxon>Tunicata</taxon>
        <taxon>Ascidiacea</taxon>
        <taxon>Phlebobranchia</taxon>
        <taxon>Cionidae</taxon>
        <taxon>Ciona</taxon>
    </lineage>
</organism>
<dbReference type="OMA" id="MSATRKC"/>
<keyword evidence="3 5" id="KW-1133">Transmembrane helix</keyword>
<accession>H2XY84</accession>
<keyword evidence="8" id="KW-1185">Reference proteome</keyword>
<dbReference type="Pfam" id="PF04588">
    <property type="entry name" value="HIG_1_N"/>
    <property type="match status" value="1"/>
</dbReference>
<comment type="subcellular location">
    <subcellularLocation>
        <location evidence="1">Mitochondrion membrane</location>
    </subcellularLocation>
</comment>
<dbReference type="AlphaFoldDB" id="H2XY84"/>
<dbReference type="PROSITE" id="PS51503">
    <property type="entry name" value="HIG1"/>
    <property type="match status" value="1"/>
</dbReference>
<evidence type="ECO:0000313" key="7">
    <source>
        <dbReference type="Ensembl" id="ENSCINP00000034618.1"/>
    </source>
</evidence>
<dbReference type="GO" id="GO:0031966">
    <property type="term" value="C:mitochondrial membrane"/>
    <property type="evidence" value="ECO:0007669"/>
    <property type="project" value="UniProtKB-SubCell"/>
</dbReference>
<dbReference type="FunCoup" id="H2XY84">
    <property type="interactions" value="25"/>
</dbReference>
<keyword evidence="4 5" id="KW-0472">Membrane</keyword>
<evidence type="ECO:0000313" key="8">
    <source>
        <dbReference type="Proteomes" id="UP000008144"/>
    </source>
</evidence>
<feature type="domain" description="HIG1" evidence="6">
    <location>
        <begin position="38"/>
        <end position="126"/>
    </location>
</feature>
<dbReference type="InParanoid" id="H2XY84"/>
<evidence type="ECO:0000259" key="6">
    <source>
        <dbReference type="PROSITE" id="PS51503"/>
    </source>
</evidence>
<evidence type="ECO:0000256" key="4">
    <source>
        <dbReference type="ARBA" id="ARBA00023136"/>
    </source>
</evidence>
<name>H2XY84_CIOIN</name>
<reference evidence="7" key="4">
    <citation type="submission" date="2025-09" db="UniProtKB">
        <authorList>
            <consortium name="Ensembl"/>
        </authorList>
    </citation>
    <scope>IDENTIFICATION</scope>
</reference>
<reference evidence="7" key="3">
    <citation type="submission" date="2025-08" db="UniProtKB">
        <authorList>
            <consortium name="Ensembl"/>
        </authorList>
    </citation>
    <scope>IDENTIFICATION</scope>
</reference>
<reference evidence="8" key="1">
    <citation type="journal article" date="2002" name="Science">
        <title>The draft genome of Ciona intestinalis: insights into chordate and vertebrate origins.</title>
        <authorList>
            <person name="Dehal P."/>
            <person name="Satou Y."/>
            <person name="Campbell R.K."/>
            <person name="Chapman J."/>
            <person name="Degnan B."/>
            <person name="De Tomaso A."/>
            <person name="Davidson B."/>
            <person name="Di Gregorio A."/>
            <person name="Gelpke M."/>
            <person name="Goodstein D.M."/>
            <person name="Harafuji N."/>
            <person name="Hastings K.E."/>
            <person name="Ho I."/>
            <person name="Hotta K."/>
            <person name="Huang W."/>
            <person name="Kawashima T."/>
            <person name="Lemaire P."/>
            <person name="Martinez D."/>
            <person name="Meinertzhagen I.A."/>
            <person name="Necula S."/>
            <person name="Nonaka M."/>
            <person name="Putnam N."/>
            <person name="Rash S."/>
            <person name="Saiga H."/>
            <person name="Satake M."/>
            <person name="Terry A."/>
            <person name="Yamada L."/>
            <person name="Wang H.G."/>
            <person name="Awazu S."/>
            <person name="Azumi K."/>
            <person name="Boore J."/>
            <person name="Branno M."/>
            <person name="Chin-Bow S."/>
            <person name="DeSantis R."/>
            <person name="Doyle S."/>
            <person name="Francino P."/>
            <person name="Keys D.N."/>
            <person name="Haga S."/>
            <person name="Hayashi H."/>
            <person name="Hino K."/>
            <person name="Imai K.S."/>
            <person name="Inaba K."/>
            <person name="Kano S."/>
            <person name="Kobayashi K."/>
            <person name="Kobayashi M."/>
            <person name="Lee B.I."/>
            <person name="Makabe K.W."/>
            <person name="Manohar C."/>
            <person name="Matassi G."/>
            <person name="Medina M."/>
            <person name="Mochizuki Y."/>
            <person name="Mount S."/>
            <person name="Morishita T."/>
            <person name="Miura S."/>
            <person name="Nakayama A."/>
            <person name="Nishizaka S."/>
            <person name="Nomoto H."/>
            <person name="Ohta F."/>
            <person name="Oishi K."/>
            <person name="Rigoutsos I."/>
            <person name="Sano M."/>
            <person name="Sasaki A."/>
            <person name="Sasakura Y."/>
            <person name="Shoguchi E."/>
            <person name="Shin-i T."/>
            <person name="Spagnuolo A."/>
            <person name="Stainier D."/>
            <person name="Suzuki M.M."/>
            <person name="Tassy O."/>
            <person name="Takatori N."/>
            <person name="Tokuoka M."/>
            <person name="Yagi K."/>
            <person name="Yoshizaki F."/>
            <person name="Wada S."/>
            <person name="Zhang C."/>
            <person name="Hyatt P.D."/>
            <person name="Larimer F."/>
            <person name="Detter C."/>
            <person name="Doggett N."/>
            <person name="Glavina T."/>
            <person name="Hawkins T."/>
            <person name="Richardson P."/>
            <person name="Lucas S."/>
            <person name="Kohara Y."/>
            <person name="Levine M."/>
            <person name="Satoh N."/>
            <person name="Rokhsar D.S."/>
        </authorList>
    </citation>
    <scope>NUCLEOTIDE SEQUENCE [LARGE SCALE GENOMIC DNA]</scope>
</reference>
<dbReference type="HOGENOM" id="CLU_1980825_0_0_1"/>
<evidence type="ECO:0000256" key="2">
    <source>
        <dbReference type="ARBA" id="ARBA00022692"/>
    </source>
</evidence>
<feature type="transmembrane region" description="Helical" evidence="5">
    <location>
        <begin position="103"/>
        <end position="121"/>
    </location>
</feature>
<dbReference type="GeneTree" id="ENSGT00940000171730"/>
<dbReference type="STRING" id="7719.ENSCINP00000034618"/>
<dbReference type="InterPro" id="IPR050355">
    <property type="entry name" value="RCF1"/>
</dbReference>
<dbReference type="GO" id="GO:0005739">
    <property type="term" value="C:mitochondrion"/>
    <property type="evidence" value="ECO:0000318"/>
    <property type="project" value="GO_Central"/>
</dbReference>
<dbReference type="Gene3D" id="6.10.140.1320">
    <property type="match status" value="1"/>
</dbReference>
<dbReference type="Ensembl" id="ENSCINT00000033201.1">
    <property type="protein sequence ID" value="ENSCINP00000034618.1"/>
    <property type="gene ID" value="ENSCING00000024793.1"/>
</dbReference>
<dbReference type="PANTHER" id="PTHR12297:SF18">
    <property type="entry name" value="HIG1 DOMAIN FAMILY MEMBER 2A"/>
    <property type="match status" value="1"/>
</dbReference>
<dbReference type="EMBL" id="EAAA01001017">
    <property type="status" value="NOT_ANNOTATED_CDS"/>
    <property type="molecule type" value="Genomic_DNA"/>
</dbReference>
<sequence length="126" mass="14117">MAVQTESTKKMTKEEILKQLPDDLEDLSKLSKLIGPPSPEDYKPITIPEKKSFGGNFLQHCKDNPFVPLGLSATVLFLFNGLRHMRLGNRQQSQVMMRGRVMAQGFTIIALTCGAVYQSAFKSKKE</sequence>
<protein>
    <recommendedName>
        <fullName evidence="6">HIG1 domain-containing protein</fullName>
    </recommendedName>
</protein>